<organism evidence="2 3">
    <name type="scientific">Phyllosticta citricarpa</name>
    <dbReference type="NCBI Taxonomy" id="55181"/>
    <lineage>
        <taxon>Eukaryota</taxon>
        <taxon>Fungi</taxon>
        <taxon>Dikarya</taxon>
        <taxon>Ascomycota</taxon>
        <taxon>Pezizomycotina</taxon>
        <taxon>Dothideomycetes</taxon>
        <taxon>Dothideomycetes incertae sedis</taxon>
        <taxon>Botryosphaeriales</taxon>
        <taxon>Phyllostictaceae</taxon>
        <taxon>Phyllosticta</taxon>
    </lineage>
</organism>
<sequence length="224" mass="24563">MCVDCGMDKREQRYEEKRARKTAKEERDEGREDITGAMGCSGAVFLVGGMAEPLNSPPPPPPPPPPHCSQSTKVGSLSKIFRFPAYLFPTQTKAWTTELRLQPPSAASAASACIAPALRHYSKYQTFKLHLTYALPHHRMYNSTASHPESHSKIFSVSAVSHFDALPPQPAARPRVNDQSSKASYISSYPSDRLRTIIAATARMQLPGQQDVAEPHTAALLPNP</sequence>
<evidence type="ECO:0000313" key="2">
    <source>
        <dbReference type="EMBL" id="KAK7532743.1"/>
    </source>
</evidence>
<accession>A0ABR1LDQ5</accession>
<proteinExistence type="predicted"/>
<feature type="region of interest" description="Disordered" evidence="1">
    <location>
        <begin position="1"/>
        <end position="36"/>
    </location>
</feature>
<feature type="region of interest" description="Disordered" evidence="1">
    <location>
        <begin position="51"/>
        <end position="72"/>
    </location>
</feature>
<evidence type="ECO:0000256" key="1">
    <source>
        <dbReference type="SAM" id="MobiDB-lite"/>
    </source>
</evidence>
<dbReference type="EMBL" id="JBBPDW010000049">
    <property type="protein sequence ID" value="KAK7532743.1"/>
    <property type="molecule type" value="Genomic_DNA"/>
</dbReference>
<gene>
    <name evidence="2" type="ORF">IWX46DRAFT_584838</name>
</gene>
<feature type="compositionally biased region" description="Pro residues" evidence="1">
    <location>
        <begin position="55"/>
        <end position="67"/>
    </location>
</feature>
<keyword evidence="3" id="KW-1185">Reference proteome</keyword>
<protein>
    <submittedName>
        <fullName evidence="2">Uncharacterized protein</fullName>
    </submittedName>
</protein>
<comment type="caution">
    <text evidence="2">The sequence shown here is derived from an EMBL/GenBank/DDBJ whole genome shotgun (WGS) entry which is preliminary data.</text>
</comment>
<reference evidence="2 3" key="1">
    <citation type="submission" date="2024-04" db="EMBL/GenBank/DDBJ databases">
        <title>Phyllosticta paracitricarpa is synonymous to the EU quarantine fungus P. citricarpa based on phylogenomic analyses.</title>
        <authorList>
            <consortium name="Lawrence Berkeley National Laboratory"/>
            <person name="Van Ingen-Buijs V.A."/>
            <person name="Van Westerhoven A.C."/>
            <person name="Haridas S."/>
            <person name="Skiadas P."/>
            <person name="Martin F."/>
            <person name="Groenewald J.Z."/>
            <person name="Crous P.W."/>
            <person name="Seidl M.F."/>
        </authorList>
    </citation>
    <scope>NUCLEOTIDE SEQUENCE [LARGE SCALE GENOMIC DNA]</scope>
    <source>
        <strain evidence="2 3">CBS 122670</strain>
    </source>
</reference>
<dbReference type="Proteomes" id="UP001365128">
    <property type="component" value="Unassembled WGS sequence"/>
</dbReference>
<evidence type="ECO:0000313" key="3">
    <source>
        <dbReference type="Proteomes" id="UP001365128"/>
    </source>
</evidence>
<feature type="compositionally biased region" description="Basic and acidic residues" evidence="1">
    <location>
        <begin position="1"/>
        <end position="34"/>
    </location>
</feature>
<name>A0ABR1LDQ5_9PEZI</name>